<dbReference type="InterPro" id="IPR018876">
    <property type="entry name" value="Phage_P22_antirepressor_C"/>
</dbReference>
<organism evidence="2 3">
    <name type="scientific">Klebsiella pneumoniae</name>
    <dbReference type="NCBI Taxonomy" id="573"/>
    <lineage>
        <taxon>Bacteria</taxon>
        <taxon>Pseudomonadati</taxon>
        <taxon>Pseudomonadota</taxon>
        <taxon>Gammaproteobacteria</taxon>
        <taxon>Enterobacterales</taxon>
        <taxon>Enterobacteriaceae</taxon>
        <taxon>Klebsiella/Raoultella group</taxon>
        <taxon>Klebsiella</taxon>
        <taxon>Klebsiella pneumoniae complex</taxon>
    </lineage>
</organism>
<accession>A0A5D3JPK3</accession>
<comment type="caution">
    <text evidence="2">The sequence shown here is derived from an EMBL/GenBank/DDBJ whole genome shotgun (WGS) entry which is preliminary data.</text>
</comment>
<protein>
    <recommendedName>
        <fullName evidence="1">Bro-N domain-containing protein</fullName>
    </recommendedName>
</protein>
<dbReference type="SMART" id="SM01040">
    <property type="entry name" value="Bro-N"/>
    <property type="match status" value="1"/>
</dbReference>
<dbReference type="InterPro" id="IPR003497">
    <property type="entry name" value="BRO_N_domain"/>
</dbReference>
<dbReference type="AlphaFoldDB" id="A0A5D3JPK3"/>
<evidence type="ECO:0000259" key="1">
    <source>
        <dbReference type="PROSITE" id="PS51750"/>
    </source>
</evidence>
<dbReference type="RefSeq" id="WP_088296266.1">
    <property type="nucleotide sequence ID" value="NZ_CAWOYW010000297.1"/>
</dbReference>
<reference evidence="2 3" key="1">
    <citation type="submission" date="2019-08" db="EMBL/GenBank/DDBJ databases">
        <title>Phenotypic and genetic characterization of extended-spectrum b-lactamase-producing hypermucoviscous Klebsiella pneumoniae from Chile.</title>
        <authorList>
            <person name="Morales-Leon F."/>
            <person name="Caro C."/>
            <person name="Opazo-Capurro A."/>
            <person name="Lincopan N."/>
            <person name="Dominguez-Yevenes M."/>
            <person name="Lima C."/>
            <person name="Bello-Toledo H."/>
            <person name="Gonzalez-Rocha G."/>
        </authorList>
    </citation>
    <scope>NUCLEOTIDE SEQUENCE [LARGE SCALE GENOMIC DNA]</scope>
    <source>
        <strain evidence="2 3">UCO-494</strain>
    </source>
</reference>
<dbReference type="EMBL" id="VSSY01000036">
    <property type="protein sequence ID" value="TYL73205.1"/>
    <property type="molecule type" value="Genomic_DNA"/>
</dbReference>
<evidence type="ECO:0000313" key="3">
    <source>
        <dbReference type="Proteomes" id="UP000322977"/>
    </source>
</evidence>
<name>A0A5D3JPK3_KLEPN</name>
<proteinExistence type="predicted"/>
<dbReference type="PROSITE" id="PS51750">
    <property type="entry name" value="BRO_N"/>
    <property type="match status" value="1"/>
</dbReference>
<sequence length="240" mass="26978">MVSKNSEAPLAATFGASIENNREGNIDMSSVQNKELSFHNVTLVPAPVADGIWLTSADVAKALGYASSKSVSTIYSRNSDEFTSSMSMVIKMMTNGINNNLREKSVRVFSLRGCHLIAMFATTDKAKEFRRWVLDILDREAAHSPIAKQFSDEELVMLCYLQVWMEKSQQVSKKLYPAMRELGSDLTGKIRDIACETGYMTRETKKILLREAQNLDNENFVVSRAQPMLARLRGEGEWIH</sequence>
<dbReference type="Proteomes" id="UP000322977">
    <property type="component" value="Unassembled WGS sequence"/>
</dbReference>
<gene>
    <name evidence="2" type="ORF">FXN67_25520</name>
</gene>
<dbReference type="Pfam" id="PF02498">
    <property type="entry name" value="Bro-N"/>
    <property type="match status" value="1"/>
</dbReference>
<dbReference type="Pfam" id="PF10548">
    <property type="entry name" value="P22_AR_C"/>
    <property type="match status" value="1"/>
</dbReference>
<feature type="domain" description="Bro-N" evidence="1">
    <location>
        <begin position="28"/>
        <end position="144"/>
    </location>
</feature>
<evidence type="ECO:0000313" key="2">
    <source>
        <dbReference type="EMBL" id="TYL73205.1"/>
    </source>
</evidence>